<name>A0A412AW22_9FIRM</name>
<organism evidence="1 2">
    <name type="scientific">[Clostridium] leptum</name>
    <dbReference type="NCBI Taxonomy" id="1535"/>
    <lineage>
        <taxon>Bacteria</taxon>
        <taxon>Bacillati</taxon>
        <taxon>Bacillota</taxon>
        <taxon>Clostridia</taxon>
        <taxon>Eubacteriales</taxon>
        <taxon>Oscillospiraceae</taxon>
        <taxon>Oscillospiraceae incertae sedis</taxon>
    </lineage>
</organism>
<accession>A0A412AW22</accession>
<protein>
    <recommendedName>
        <fullName evidence="3">DUF2190 family protein</fullName>
    </recommendedName>
</protein>
<evidence type="ECO:0000313" key="2">
    <source>
        <dbReference type="Proteomes" id="UP000284751"/>
    </source>
</evidence>
<evidence type="ECO:0008006" key="3">
    <source>
        <dbReference type="Google" id="ProtNLM"/>
    </source>
</evidence>
<reference evidence="1 2" key="1">
    <citation type="submission" date="2018-08" db="EMBL/GenBank/DDBJ databases">
        <title>A genome reference for cultivated species of the human gut microbiota.</title>
        <authorList>
            <person name="Zou Y."/>
            <person name="Xue W."/>
            <person name="Luo G."/>
        </authorList>
    </citation>
    <scope>NUCLEOTIDE SEQUENCE [LARGE SCALE GENOMIC DNA]</scope>
    <source>
        <strain evidence="1 2">AF28-26</strain>
    </source>
</reference>
<comment type="caution">
    <text evidence="1">The sequence shown here is derived from an EMBL/GenBank/DDBJ whole genome shotgun (WGS) entry which is preliminary data.</text>
</comment>
<gene>
    <name evidence="1" type="ORF">DWY99_09760</name>
</gene>
<dbReference type="EMBL" id="QRTC01000039">
    <property type="protein sequence ID" value="RGQ38508.1"/>
    <property type="molecule type" value="Genomic_DNA"/>
</dbReference>
<proteinExistence type="predicted"/>
<sequence>MNVSFAGFGENIATFETAAAIPAGTPVKMSANGTVAACAAGDAFIGIAVSQRGDFVGVQLKGYRNAAVTGSVPVGWAQLVADGTGGVKAAGEDAAGVNVLVVSAGTAEIGMIL</sequence>
<evidence type="ECO:0000313" key="1">
    <source>
        <dbReference type="EMBL" id="RGQ38508.1"/>
    </source>
</evidence>
<dbReference type="AlphaFoldDB" id="A0A412AW22"/>
<dbReference type="Proteomes" id="UP000284751">
    <property type="component" value="Unassembled WGS sequence"/>
</dbReference>